<feature type="domain" description="ABC transporter" evidence="7">
    <location>
        <begin position="5"/>
        <end position="241"/>
    </location>
</feature>
<dbReference type="Pfam" id="PF00005">
    <property type="entry name" value="ABC_tran"/>
    <property type="match status" value="1"/>
</dbReference>
<dbReference type="GO" id="GO:0005524">
    <property type="term" value="F:ATP binding"/>
    <property type="evidence" value="ECO:0007669"/>
    <property type="project" value="UniProtKB-KW"/>
</dbReference>
<evidence type="ECO:0000256" key="4">
    <source>
        <dbReference type="ARBA" id="ARBA00022970"/>
    </source>
</evidence>
<evidence type="ECO:0000256" key="5">
    <source>
        <dbReference type="ARBA" id="ARBA00056071"/>
    </source>
</evidence>
<evidence type="ECO:0000313" key="8">
    <source>
        <dbReference type="EMBL" id="HIQ30326.1"/>
    </source>
</evidence>
<comment type="caution">
    <text evidence="8">The sequence shown here is derived from an EMBL/GenBank/DDBJ whole genome shotgun (WGS) entry which is preliminary data.</text>
</comment>
<dbReference type="GO" id="GO:0006865">
    <property type="term" value="P:amino acid transport"/>
    <property type="evidence" value="ECO:0007669"/>
    <property type="project" value="UniProtKB-KW"/>
</dbReference>
<evidence type="ECO:0000256" key="6">
    <source>
        <dbReference type="ARBA" id="ARBA00072811"/>
    </source>
</evidence>
<evidence type="ECO:0000256" key="1">
    <source>
        <dbReference type="ARBA" id="ARBA00022448"/>
    </source>
</evidence>
<name>A0A832ZWV6_CALS0</name>
<keyword evidence="2" id="KW-0547">Nucleotide-binding</keyword>
<reference evidence="8" key="1">
    <citation type="journal article" date="2020" name="ISME J.">
        <title>Gammaproteobacteria mediating utilization of methyl-, sulfur- and petroleum organic compounds in deep ocean hydrothermal plumes.</title>
        <authorList>
            <person name="Zhou Z."/>
            <person name="Liu Y."/>
            <person name="Pan J."/>
            <person name="Cron B.R."/>
            <person name="Toner B.M."/>
            <person name="Anantharaman K."/>
            <person name="Breier J.A."/>
            <person name="Dick G.J."/>
            <person name="Li M."/>
        </authorList>
    </citation>
    <scope>NUCLEOTIDE SEQUENCE</scope>
    <source>
        <strain evidence="8">SZUA-1515</strain>
    </source>
</reference>
<organism evidence="8 9">
    <name type="scientific">Caldiarchaeum subterraneum</name>
    <dbReference type="NCBI Taxonomy" id="311458"/>
    <lineage>
        <taxon>Archaea</taxon>
        <taxon>Nitrososphaerota</taxon>
        <taxon>Candidatus Caldarchaeales</taxon>
        <taxon>Candidatus Caldarchaeaceae</taxon>
        <taxon>Candidatus Caldarchaeum</taxon>
    </lineage>
</organism>
<dbReference type="FunFam" id="3.40.50.300:FF:000421">
    <property type="entry name" value="Branched-chain amino acid ABC transporter ATP-binding protein"/>
    <property type="match status" value="1"/>
</dbReference>
<dbReference type="GO" id="GO:0016887">
    <property type="term" value="F:ATP hydrolysis activity"/>
    <property type="evidence" value="ECO:0007669"/>
    <property type="project" value="InterPro"/>
</dbReference>
<keyword evidence="1" id="KW-0813">Transport</keyword>
<accession>A0A832ZWV6</accession>
<dbReference type="GO" id="GO:0005886">
    <property type="term" value="C:plasma membrane"/>
    <property type="evidence" value="ECO:0007669"/>
    <property type="project" value="TreeGrafter"/>
</dbReference>
<dbReference type="EMBL" id="DQVM01000138">
    <property type="protein sequence ID" value="HIQ30326.1"/>
    <property type="molecule type" value="Genomic_DNA"/>
</dbReference>
<gene>
    <name evidence="8" type="ORF">EYH45_07155</name>
</gene>
<dbReference type="PANTHER" id="PTHR45772">
    <property type="entry name" value="CONSERVED COMPONENT OF ABC TRANSPORTER FOR NATURAL AMINO ACIDS-RELATED"/>
    <property type="match status" value="1"/>
</dbReference>
<dbReference type="InterPro" id="IPR051120">
    <property type="entry name" value="ABC_AA/LPS_Transport"/>
</dbReference>
<dbReference type="AlphaFoldDB" id="A0A832ZWV6"/>
<protein>
    <recommendedName>
        <fullName evidence="6">Probable branched-chain amino acid transport ATP-binding protein LivG</fullName>
    </recommendedName>
</protein>
<dbReference type="Gene3D" id="3.40.50.300">
    <property type="entry name" value="P-loop containing nucleotide triphosphate hydrolases"/>
    <property type="match status" value="1"/>
</dbReference>
<proteinExistence type="predicted"/>
<dbReference type="CDD" id="cd03219">
    <property type="entry name" value="ABC_Mj1267_LivG_branched"/>
    <property type="match status" value="1"/>
</dbReference>
<keyword evidence="3 8" id="KW-0067">ATP-binding</keyword>
<dbReference type="InterPro" id="IPR003439">
    <property type="entry name" value="ABC_transporter-like_ATP-bd"/>
</dbReference>
<evidence type="ECO:0000256" key="3">
    <source>
        <dbReference type="ARBA" id="ARBA00022840"/>
    </source>
</evidence>
<dbReference type="Proteomes" id="UP000608579">
    <property type="component" value="Unassembled WGS sequence"/>
</dbReference>
<evidence type="ECO:0000313" key="9">
    <source>
        <dbReference type="Proteomes" id="UP000608579"/>
    </source>
</evidence>
<sequence length="244" mass="26982">MTIILEGKSLTKYFGGLPAVRDVDFEIGQGEIVGLIGPNGAGKTTLFNIINGVLKPDRGRVIFRGKDITGLKPHTVCKLGMARTLQVPRPFLNLSLLENVMSGAIFGNHNTIARSKAEEIAYRMLEVVGLNHKHYVIAKNLTLQERKKLELARALASNPEIILIDEYMGGLNPAEVKEAMELLQRIRKEYKVTIFWVEHVMRAVMQLADRVIVLNQGLKLAEGKPSEIAQDSRVIEAYLGGGVV</sequence>
<dbReference type="SUPFAM" id="SSF52540">
    <property type="entry name" value="P-loop containing nucleoside triphosphate hydrolases"/>
    <property type="match status" value="1"/>
</dbReference>
<keyword evidence="4" id="KW-0029">Amino-acid transport</keyword>
<dbReference type="SMART" id="SM00382">
    <property type="entry name" value="AAA"/>
    <property type="match status" value="1"/>
</dbReference>
<comment type="function">
    <text evidence="5">Probable component of a branched-chain amino-acid transport system.</text>
</comment>
<dbReference type="PROSITE" id="PS50893">
    <property type="entry name" value="ABC_TRANSPORTER_2"/>
    <property type="match status" value="1"/>
</dbReference>
<dbReference type="PANTHER" id="PTHR45772:SF8">
    <property type="entry name" value="HIGH-AFFINITY BRANCHED-CHAIN AMINO ACID TRANSPORT ATP-BINDING PROTEIN"/>
    <property type="match status" value="1"/>
</dbReference>
<dbReference type="Pfam" id="PF12399">
    <property type="entry name" value="BCA_ABC_TP_C"/>
    <property type="match status" value="1"/>
</dbReference>
<evidence type="ECO:0000256" key="2">
    <source>
        <dbReference type="ARBA" id="ARBA00022741"/>
    </source>
</evidence>
<dbReference type="InterPro" id="IPR032823">
    <property type="entry name" value="BCA_ABC_TP_C"/>
</dbReference>
<dbReference type="InterPro" id="IPR003593">
    <property type="entry name" value="AAA+_ATPase"/>
</dbReference>
<dbReference type="InterPro" id="IPR027417">
    <property type="entry name" value="P-loop_NTPase"/>
</dbReference>
<evidence type="ECO:0000259" key="7">
    <source>
        <dbReference type="PROSITE" id="PS50893"/>
    </source>
</evidence>